<evidence type="ECO:0000256" key="2">
    <source>
        <dbReference type="ARBA" id="ARBA00001946"/>
    </source>
</evidence>
<dbReference type="PANTHER" id="PTHR12992:SF11">
    <property type="entry name" value="MITOCHONDRIAL COENZYME A DIPHOSPHATASE NUDT8"/>
    <property type="match status" value="1"/>
</dbReference>
<keyword evidence="3" id="KW-0479">Metal-binding</keyword>
<keyword evidence="4" id="KW-0378">Hydrolase</keyword>
<comment type="cofactor">
    <cofactor evidence="1">
        <name>Mn(2+)</name>
        <dbReference type="ChEBI" id="CHEBI:29035"/>
    </cofactor>
</comment>
<dbReference type="Gene3D" id="3.90.79.10">
    <property type="entry name" value="Nucleoside Triphosphate Pyrophosphohydrolase"/>
    <property type="match status" value="1"/>
</dbReference>
<dbReference type="InterPro" id="IPR015797">
    <property type="entry name" value="NUDIX_hydrolase-like_dom_sf"/>
</dbReference>
<comment type="caution">
    <text evidence="8">The sequence shown here is derived from an EMBL/GenBank/DDBJ whole genome shotgun (WGS) entry which is preliminary data.</text>
</comment>
<evidence type="ECO:0000256" key="5">
    <source>
        <dbReference type="ARBA" id="ARBA00022842"/>
    </source>
</evidence>
<evidence type="ECO:0000259" key="7">
    <source>
        <dbReference type="PROSITE" id="PS51462"/>
    </source>
</evidence>
<name>A0A841Q4G2_9BACI</name>
<reference evidence="8 9" key="1">
    <citation type="submission" date="2020-08" db="EMBL/GenBank/DDBJ databases">
        <title>Genomic Encyclopedia of Type Strains, Phase IV (KMG-IV): sequencing the most valuable type-strain genomes for metagenomic binning, comparative biology and taxonomic classification.</title>
        <authorList>
            <person name="Goeker M."/>
        </authorList>
    </citation>
    <scope>NUCLEOTIDE SEQUENCE [LARGE SCALE GENOMIC DNA]</scope>
    <source>
        <strain evidence="8 9">DSM 19612</strain>
    </source>
</reference>
<dbReference type="GO" id="GO:0046872">
    <property type="term" value="F:metal ion binding"/>
    <property type="evidence" value="ECO:0007669"/>
    <property type="project" value="UniProtKB-KW"/>
</dbReference>
<evidence type="ECO:0000256" key="1">
    <source>
        <dbReference type="ARBA" id="ARBA00001936"/>
    </source>
</evidence>
<dbReference type="PROSITE" id="PS51462">
    <property type="entry name" value="NUDIX"/>
    <property type="match status" value="1"/>
</dbReference>
<keyword evidence="9" id="KW-1185">Reference proteome</keyword>
<keyword evidence="5" id="KW-0460">Magnesium</keyword>
<dbReference type="Proteomes" id="UP000581688">
    <property type="component" value="Unassembled WGS sequence"/>
</dbReference>
<dbReference type="Pfam" id="PF00293">
    <property type="entry name" value="NUDIX"/>
    <property type="match status" value="1"/>
</dbReference>
<evidence type="ECO:0000256" key="6">
    <source>
        <dbReference type="ARBA" id="ARBA00023211"/>
    </source>
</evidence>
<comment type="cofactor">
    <cofactor evidence="2">
        <name>Mg(2+)</name>
        <dbReference type="ChEBI" id="CHEBI:18420"/>
    </cofactor>
</comment>
<evidence type="ECO:0000313" key="8">
    <source>
        <dbReference type="EMBL" id="MBB6453242.1"/>
    </source>
</evidence>
<dbReference type="RefSeq" id="WP_174495653.1">
    <property type="nucleotide sequence ID" value="NZ_CADDWK010000004.1"/>
</dbReference>
<evidence type="ECO:0000313" key="9">
    <source>
        <dbReference type="Proteomes" id="UP000581688"/>
    </source>
</evidence>
<dbReference type="EMBL" id="JACHGH010000004">
    <property type="protein sequence ID" value="MBB6453242.1"/>
    <property type="molecule type" value="Genomic_DNA"/>
</dbReference>
<gene>
    <name evidence="8" type="ORF">HNQ94_001690</name>
</gene>
<keyword evidence="6" id="KW-0464">Manganese</keyword>
<dbReference type="InterPro" id="IPR000086">
    <property type="entry name" value="NUDIX_hydrolase_dom"/>
</dbReference>
<dbReference type="AlphaFoldDB" id="A0A841Q4G2"/>
<proteinExistence type="predicted"/>
<dbReference type="PANTHER" id="PTHR12992">
    <property type="entry name" value="NUDIX HYDROLASE"/>
    <property type="match status" value="1"/>
</dbReference>
<organism evidence="8 9">
    <name type="scientific">Salirhabdus euzebyi</name>
    <dbReference type="NCBI Taxonomy" id="394506"/>
    <lineage>
        <taxon>Bacteria</taxon>
        <taxon>Bacillati</taxon>
        <taxon>Bacillota</taxon>
        <taxon>Bacilli</taxon>
        <taxon>Bacillales</taxon>
        <taxon>Bacillaceae</taxon>
        <taxon>Salirhabdus</taxon>
    </lineage>
</organism>
<feature type="domain" description="Nudix hydrolase" evidence="7">
    <location>
        <begin position="23"/>
        <end position="160"/>
    </location>
</feature>
<evidence type="ECO:0000256" key="3">
    <source>
        <dbReference type="ARBA" id="ARBA00022723"/>
    </source>
</evidence>
<dbReference type="GO" id="GO:0010945">
    <property type="term" value="F:coenzyme A diphosphatase activity"/>
    <property type="evidence" value="ECO:0007669"/>
    <property type="project" value="InterPro"/>
</dbReference>
<protein>
    <submittedName>
        <fullName evidence="8">8-oxo-dGTP pyrophosphatase MutT (NUDIX family)</fullName>
    </submittedName>
</protein>
<sequence length="207" mass="23914">MNIEDIFKRINQHPPTILGSESFAKFSVLLPLMEKNNEIHVLFEVRSRQLRRQPGEICFPGGKIDKKDSSAEAAAIRETTEELGIGKEQISNVYPLDYLVSPFGMVIYSHVGFIKRPSLIKANHAEVEEIFTVPLSFFLKHKPEIHLIHTKLEPEESFPLHLIPGGENYNWRTRSIEEFFYIYDQKVIWGLTARILAHFVEVLKANR</sequence>
<dbReference type="CDD" id="cd03426">
    <property type="entry name" value="NUDIX_CoAse_Nudt7"/>
    <property type="match status" value="1"/>
</dbReference>
<accession>A0A841Q4G2</accession>
<dbReference type="InterPro" id="IPR045121">
    <property type="entry name" value="CoAse"/>
</dbReference>
<evidence type="ECO:0000256" key="4">
    <source>
        <dbReference type="ARBA" id="ARBA00022801"/>
    </source>
</evidence>
<dbReference type="SUPFAM" id="SSF55811">
    <property type="entry name" value="Nudix"/>
    <property type="match status" value="1"/>
</dbReference>